<dbReference type="RefSeq" id="WP_022612560.1">
    <property type="nucleotide sequence ID" value="NZ_LK391965.1"/>
</dbReference>
<sequence>MNTMSEPANQNEKFDELMNRAVALRHEIRSLVDAPHSPTKAVCLREKQRELDYVHQQAEIIIYGEDSIPDRLPTPPDRNHSQRITS</sequence>
<name>A0AAV2VU12_9VIBR</name>
<organism evidence="2 3">
    <name type="scientific">Vibrio nigripulchritudo SOn1</name>
    <dbReference type="NCBI Taxonomy" id="1238450"/>
    <lineage>
        <taxon>Bacteria</taxon>
        <taxon>Pseudomonadati</taxon>
        <taxon>Pseudomonadota</taxon>
        <taxon>Gammaproteobacteria</taxon>
        <taxon>Vibrionales</taxon>
        <taxon>Vibrionaceae</taxon>
        <taxon>Vibrio</taxon>
    </lineage>
</organism>
<evidence type="ECO:0000313" key="3">
    <source>
        <dbReference type="Proteomes" id="UP000018211"/>
    </source>
</evidence>
<proteinExistence type="predicted"/>
<feature type="region of interest" description="Disordered" evidence="1">
    <location>
        <begin position="65"/>
        <end position="86"/>
    </location>
</feature>
<evidence type="ECO:0000256" key="1">
    <source>
        <dbReference type="SAM" id="MobiDB-lite"/>
    </source>
</evidence>
<dbReference type="EMBL" id="CAOF01000133">
    <property type="protein sequence ID" value="CCO47904.1"/>
    <property type="molecule type" value="Genomic_DNA"/>
</dbReference>
<gene>
    <name evidence="2" type="ORF">VIBNISOn1_410057</name>
</gene>
<dbReference type="Proteomes" id="UP000018211">
    <property type="component" value="Unassembled WGS sequence"/>
</dbReference>
<reference evidence="2 3" key="1">
    <citation type="journal article" date="2013" name="ISME J.">
        <title>Comparative genomics of pathogenic lineages of Vibrio nigripulchritudo identifies virulence-associated traits.</title>
        <authorList>
            <person name="Goudenege D."/>
            <person name="Labreuche Y."/>
            <person name="Krin E."/>
            <person name="Ansquer D."/>
            <person name="Mangenot S."/>
            <person name="Calteau A."/>
            <person name="Medigue C."/>
            <person name="Mazel D."/>
            <person name="Polz M.F."/>
            <person name="Le Roux F."/>
        </authorList>
    </citation>
    <scope>NUCLEOTIDE SEQUENCE [LARGE SCALE GENOMIC DNA]</scope>
    <source>
        <strain evidence="2 3">SOn1</strain>
    </source>
</reference>
<accession>A0AAV2VU12</accession>
<protein>
    <submittedName>
        <fullName evidence="2">Uncharacterized protein</fullName>
    </submittedName>
</protein>
<dbReference type="AlphaFoldDB" id="A0AAV2VU12"/>
<evidence type="ECO:0000313" key="2">
    <source>
        <dbReference type="EMBL" id="CCO47904.1"/>
    </source>
</evidence>
<comment type="caution">
    <text evidence="2">The sequence shown here is derived from an EMBL/GenBank/DDBJ whole genome shotgun (WGS) entry which is preliminary data.</text>
</comment>